<accession>A0A917NFZ2</accession>
<evidence type="ECO:0000313" key="3">
    <source>
        <dbReference type="Proteomes" id="UP000661507"/>
    </source>
</evidence>
<reference evidence="2" key="1">
    <citation type="journal article" date="2014" name="Int. J. Syst. Evol. Microbiol.">
        <title>Complete genome sequence of Corynebacterium casei LMG S-19264T (=DSM 44701T), isolated from a smear-ripened cheese.</title>
        <authorList>
            <consortium name="US DOE Joint Genome Institute (JGI-PGF)"/>
            <person name="Walter F."/>
            <person name="Albersmeier A."/>
            <person name="Kalinowski J."/>
            <person name="Ruckert C."/>
        </authorList>
    </citation>
    <scope>NUCLEOTIDE SEQUENCE</scope>
    <source>
        <strain evidence="2">CGMCC 1.3617</strain>
    </source>
</reference>
<evidence type="ECO:0000256" key="1">
    <source>
        <dbReference type="SAM" id="SignalP"/>
    </source>
</evidence>
<dbReference type="EMBL" id="BMKW01000001">
    <property type="protein sequence ID" value="GGI98431.1"/>
    <property type="molecule type" value="Genomic_DNA"/>
</dbReference>
<name>A0A917NFZ2_9PROT</name>
<dbReference type="PROSITE" id="PS51257">
    <property type="entry name" value="PROKAR_LIPOPROTEIN"/>
    <property type="match status" value="1"/>
</dbReference>
<sequence>MKLLVRQGIREMFCLAVVIQMLLSVAACSDAVSGSGPRGVNLPPIAYNNANGGA</sequence>
<proteinExistence type="predicted"/>
<feature type="chain" id="PRO_5037573393" description="Lipoprotein" evidence="1">
    <location>
        <begin position="27"/>
        <end position="54"/>
    </location>
</feature>
<feature type="signal peptide" evidence="1">
    <location>
        <begin position="1"/>
        <end position="26"/>
    </location>
</feature>
<protein>
    <recommendedName>
        <fullName evidence="4">Lipoprotein</fullName>
    </recommendedName>
</protein>
<organism evidence="2 3">
    <name type="scientific">Neoroseomonas lacus</name>
    <dbReference type="NCBI Taxonomy" id="287609"/>
    <lineage>
        <taxon>Bacteria</taxon>
        <taxon>Pseudomonadati</taxon>
        <taxon>Pseudomonadota</taxon>
        <taxon>Alphaproteobacteria</taxon>
        <taxon>Acetobacterales</taxon>
        <taxon>Acetobacteraceae</taxon>
        <taxon>Neoroseomonas</taxon>
    </lineage>
</organism>
<reference evidence="2" key="2">
    <citation type="submission" date="2020-09" db="EMBL/GenBank/DDBJ databases">
        <authorList>
            <person name="Sun Q."/>
            <person name="Zhou Y."/>
        </authorList>
    </citation>
    <scope>NUCLEOTIDE SEQUENCE</scope>
    <source>
        <strain evidence="2">CGMCC 1.3617</strain>
    </source>
</reference>
<evidence type="ECO:0008006" key="4">
    <source>
        <dbReference type="Google" id="ProtNLM"/>
    </source>
</evidence>
<dbReference type="Proteomes" id="UP000661507">
    <property type="component" value="Unassembled WGS sequence"/>
</dbReference>
<keyword evidence="1" id="KW-0732">Signal</keyword>
<comment type="caution">
    <text evidence="2">The sequence shown here is derived from an EMBL/GenBank/DDBJ whole genome shotgun (WGS) entry which is preliminary data.</text>
</comment>
<evidence type="ECO:0000313" key="2">
    <source>
        <dbReference type="EMBL" id="GGI98431.1"/>
    </source>
</evidence>
<keyword evidence="3" id="KW-1185">Reference proteome</keyword>
<dbReference type="RefSeq" id="WP_188964995.1">
    <property type="nucleotide sequence ID" value="NZ_BMKW01000001.1"/>
</dbReference>
<gene>
    <name evidence="2" type="ORF">GCM10011320_01470</name>
</gene>
<dbReference type="AlphaFoldDB" id="A0A917NFZ2"/>